<name>A0A9E7FA31_9LILI</name>
<organism evidence="2 3">
    <name type="scientific">Musa troglodytarum</name>
    <name type="common">fe'i banana</name>
    <dbReference type="NCBI Taxonomy" id="320322"/>
    <lineage>
        <taxon>Eukaryota</taxon>
        <taxon>Viridiplantae</taxon>
        <taxon>Streptophyta</taxon>
        <taxon>Embryophyta</taxon>
        <taxon>Tracheophyta</taxon>
        <taxon>Spermatophyta</taxon>
        <taxon>Magnoliopsida</taxon>
        <taxon>Liliopsida</taxon>
        <taxon>Zingiberales</taxon>
        <taxon>Musaceae</taxon>
        <taxon>Musa</taxon>
    </lineage>
</organism>
<accession>A0A9E7FA31</accession>
<dbReference type="Proteomes" id="UP001055439">
    <property type="component" value="Chromosome 3"/>
</dbReference>
<gene>
    <name evidence="2" type="ORF">MUK42_31280</name>
</gene>
<dbReference type="EMBL" id="CP097505">
    <property type="protein sequence ID" value="URD91496.1"/>
    <property type="molecule type" value="Genomic_DNA"/>
</dbReference>
<feature type="compositionally biased region" description="Basic and acidic residues" evidence="1">
    <location>
        <begin position="98"/>
        <end position="108"/>
    </location>
</feature>
<protein>
    <submittedName>
        <fullName evidence="2">SPX domain-containing membrane protein</fullName>
    </submittedName>
</protein>
<dbReference type="OrthoDB" id="5588846at2759"/>
<sequence length="131" mass="14211">MGALLLLQGSECPWQRPRQRGSSVASEAACLLSSVTGNEPPRRRLRQQPVHDNEVKHLSPDVDAGGVEDKALESGLVHPLLQSSEHKQHEDGDEECNDREKASEDSHKPATSVASAYGLLTPSVKADLVRI</sequence>
<evidence type="ECO:0000313" key="3">
    <source>
        <dbReference type="Proteomes" id="UP001055439"/>
    </source>
</evidence>
<feature type="compositionally biased region" description="Basic and acidic residues" evidence="1">
    <location>
        <begin position="49"/>
        <end position="60"/>
    </location>
</feature>
<reference evidence="2" key="1">
    <citation type="submission" date="2022-05" db="EMBL/GenBank/DDBJ databases">
        <title>The Musa troglodytarum L. genome provides insights into the mechanism of non-climacteric behaviour and enrichment of carotenoids.</title>
        <authorList>
            <person name="Wang J."/>
        </authorList>
    </citation>
    <scope>NUCLEOTIDE SEQUENCE</scope>
    <source>
        <tissue evidence="2">Leaf</tissue>
    </source>
</reference>
<evidence type="ECO:0000256" key="1">
    <source>
        <dbReference type="SAM" id="MobiDB-lite"/>
    </source>
</evidence>
<dbReference type="AlphaFoldDB" id="A0A9E7FA31"/>
<feature type="region of interest" description="Disordered" evidence="1">
    <location>
        <begin position="33"/>
        <end position="119"/>
    </location>
</feature>
<keyword evidence="3" id="KW-1185">Reference proteome</keyword>
<proteinExistence type="predicted"/>
<evidence type="ECO:0000313" key="2">
    <source>
        <dbReference type="EMBL" id="URD91496.1"/>
    </source>
</evidence>